<dbReference type="Pfam" id="PF12804">
    <property type="entry name" value="NTP_transf_3"/>
    <property type="match status" value="1"/>
</dbReference>
<accession>A0A921AX77</accession>
<dbReference type="Gene3D" id="3.90.550.10">
    <property type="entry name" value="Spore Coat Polysaccharide Biosynthesis Protein SpsA, Chain A"/>
    <property type="match status" value="1"/>
</dbReference>
<evidence type="ECO:0000256" key="2">
    <source>
        <dbReference type="ARBA" id="ARBA00022679"/>
    </source>
</evidence>
<dbReference type="GO" id="GO:0016779">
    <property type="term" value="F:nucleotidyltransferase activity"/>
    <property type="evidence" value="ECO:0007669"/>
    <property type="project" value="UniProtKB-KW"/>
</dbReference>
<dbReference type="InterPro" id="IPR013482">
    <property type="entry name" value="Molybde_CF_guanTrfase"/>
</dbReference>
<keyword evidence="7" id="KW-0501">Molybdenum cofactor biosynthesis</keyword>
<dbReference type="SUPFAM" id="SSF53448">
    <property type="entry name" value="Nucleotide-diphospho-sugar transferases"/>
    <property type="match status" value="1"/>
</dbReference>
<evidence type="ECO:0000256" key="3">
    <source>
        <dbReference type="ARBA" id="ARBA00022723"/>
    </source>
</evidence>
<evidence type="ECO:0000256" key="5">
    <source>
        <dbReference type="ARBA" id="ARBA00022842"/>
    </source>
</evidence>
<protein>
    <submittedName>
        <fullName evidence="9">Molybdenum cofactor guanylyltransferase</fullName>
    </submittedName>
</protein>
<evidence type="ECO:0000313" key="10">
    <source>
        <dbReference type="Proteomes" id="UP000698963"/>
    </source>
</evidence>
<keyword evidence="6" id="KW-0342">GTP-binding</keyword>
<keyword evidence="5" id="KW-0460">Magnesium</keyword>
<dbReference type="Proteomes" id="UP000698963">
    <property type="component" value="Unassembled WGS sequence"/>
</dbReference>
<keyword evidence="2" id="KW-0808">Transferase</keyword>
<dbReference type="GO" id="GO:0006777">
    <property type="term" value="P:Mo-molybdopterin cofactor biosynthetic process"/>
    <property type="evidence" value="ECO:0007669"/>
    <property type="project" value="UniProtKB-KW"/>
</dbReference>
<dbReference type="InterPro" id="IPR029044">
    <property type="entry name" value="Nucleotide-diphossugar_trans"/>
</dbReference>
<reference evidence="9" key="1">
    <citation type="journal article" date="2021" name="PeerJ">
        <title>Extensive microbial diversity within the chicken gut microbiome revealed by metagenomics and culture.</title>
        <authorList>
            <person name="Gilroy R."/>
            <person name="Ravi A."/>
            <person name="Getino M."/>
            <person name="Pursley I."/>
            <person name="Horton D.L."/>
            <person name="Alikhan N.F."/>
            <person name="Baker D."/>
            <person name="Gharbi K."/>
            <person name="Hall N."/>
            <person name="Watson M."/>
            <person name="Adriaenssens E.M."/>
            <person name="Foster-Nyarko E."/>
            <person name="Jarju S."/>
            <person name="Secka A."/>
            <person name="Antonio M."/>
            <person name="Oren A."/>
            <person name="Chaudhuri R.R."/>
            <person name="La Ragione R."/>
            <person name="Hildebrand F."/>
            <person name="Pallen M.J."/>
        </authorList>
    </citation>
    <scope>NUCLEOTIDE SEQUENCE</scope>
    <source>
        <strain evidence="9">ChiGjej2B2-19336</strain>
    </source>
</reference>
<dbReference type="PANTHER" id="PTHR19136">
    <property type="entry name" value="MOLYBDENUM COFACTOR GUANYLYLTRANSFERASE"/>
    <property type="match status" value="1"/>
</dbReference>
<comment type="caution">
    <text evidence="9">The sequence shown here is derived from an EMBL/GenBank/DDBJ whole genome shotgun (WGS) entry which is preliminary data.</text>
</comment>
<keyword evidence="3" id="KW-0479">Metal-binding</keyword>
<dbReference type="RefSeq" id="WP_304123259.1">
    <property type="nucleotide sequence ID" value="NZ_DYZA01000207.1"/>
</dbReference>
<feature type="domain" description="MobA-like NTP transferase" evidence="8">
    <location>
        <begin position="13"/>
        <end position="125"/>
    </location>
</feature>
<keyword evidence="1" id="KW-0963">Cytoplasm</keyword>
<keyword evidence="9" id="KW-0548">Nucleotidyltransferase</keyword>
<proteinExistence type="predicted"/>
<dbReference type="AlphaFoldDB" id="A0A921AX77"/>
<evidence type="ECO:0000256" key="6">
    <source>
        <dbReference type="ARBA" id="ARBA00023134"/>
    </source>
</evidence>
<dbReference type="GO" id="GO:0046872">
    <property type="term" value="F:metal ion binding"/>
    <property type="evidence" value="ECO:0007669"/>
    <property type="project" value="UniProtKB-KW"/>
</dbReference>
<dbReference type="EMBL" id="DYZA01000207">
    <property type="protein sequence ID" value="HJD97992.1"/>
    <property type="molecule type" value="Genomic_DNA"/>
</dbReference>
<evidence type="ECO:0000313" key="9">
    <source>
        <dbReference type="EMBL" id="HJD97992.1"/>
    </source>
</evidence>
<sequence length="218" mass="23273">MKKTVPVGCEMTGLVLAGGRSSRFGSDKSHVVLHGAGNMLAWSCALLASLPGISRVALSCRPDQVEELHGAASLLIPDESSGPPSPLRGLVAALKRTGEPVFAIPCDLPLMTADILSLLIRARQSRLEAPSGPVPLLRTTFIDSDGFLDSLIGIYEKESLPFLEDALAHERWGVWSAIPAGGNCLVPRPDSPAFLNMNTPEDFEHALSLLKAGKRDMR</sequence>
<keyword evidence="4" id="KW-0547">Nucleotide-binding</keyword>
<dbReference type="GO" id="GO:0005525">
    <property type="term" value="F:GTP binding"/>
    <property type="evidence" value="ECO:0007669"/>
    <property type="project" value="UniProtKB-KW"/>
</dbReference>
<name>A0A921AX77_9BACT</name>
<evidence type="ECO:0000259" key="8">
    <source>
        <dbReference type="Pfam" id="PF12804"/>
    </source>
</evidence>
<organism evidence="9 10">
    <name type="scientific">Mailhella massiliensis</name>
    <dbReference type="NCBI Taxonomy" id="1903261"/>
    <lineage>
        <taxon>Bacteria</taxon>
        <taxon>Pseudomonadati</taxon>
        <taxon>Thermodesulfobacteriota</taxon>
        <taxon>Desulfovibrionia</taxon>
        <taxon>Desulfovibrionales</taxon>
        <taxon>Desulfovibrionaceae</taxon>
        <taxon>Mailhella</taxon>
    </lineage>
</organism>
<gene>
    <name evidence="9" type="ORF">K8W16_10160</name>
</gene>
<dbReference type="CDD" id="cd02503">
    <property type="entry name" value="MobA"/>
    <property type="match status" value="1"/>
</dbReference>
<dbReference type="InterPro" id="IPR025877">
    <property type="entry name" value="MobA-like_NTP_Trfase"/>
</dbReference>
<reference evidence="9" key="2">
    <citation type="submission" date="2021-09" db="EMBL/GenBank/DDBJ databases">
        <authorList>
            <person name="Gilroy R."/>
        </authorList>
    </citation>
    <scope>NUCLEOTIDE SEQUENCE</scope>
    <source>
        <strain evidence="9">ChiGjej2B2-19336</strain>
    </source>
</reference>
<evidence type="ECO:0000256" key="1">
    <source>
        <dbReference type="ARBA" id="ARBA00022490"/>
    </source>
</evidence>
<dbReference type="PANTHER" id="PTHR19136:SF81">
    <property type="entry name" value="MOLYBDENUM COFACTOR GUANYLYLTRANSFERASE"/>
    <property type="match status" value="1"/>
</dbReference>
<evidence type="ECO:0000256" key="7">
    <source>
        <dbReference type="ARBA" id="ARBA00023150"/>
    </source>
</evidence>
<evidence type="ECO:0000256" key="4">
    <source>
        <dbReference type="ARBA" id="ARBA00022741"/>
    </source>
</evidence>